<feature type="compositionally biased region" description="Low complexity" evidence="3">
    <location>
        <begin position="147"/>
        <end position="156"/>
    </location>
</feature>
<dbReference type="PANTHER" id="PTHR45946">
    <property type="entry name" value="HOMEOBOX PROTEIN ROUGH-RELATED"/>
    <property type="match status" value="1"/>
</dbReference>
<dbReference type="InterPro" id="IPR046327">
    <property type="entry name" value="HXA1/B1/D1"/>
</dbReference>
<dbReference type="PANTHER" id="PTHR45946:SF4">
    <property type="entry name" value="HOMEOBOX PROTEIN ROUGH-RELATED"/>
    <property type="match status" value="1"/>
</dbReference>
<evidence type="ECO:0000256" key="1">
    <source>
        <dbReference type="ARBA" id="ARBA00004123"/>
    </source>
</evidence>
<dbReference type="GO" id="GO:0000978">
    <property type="term" value="F:RNA polymerase II cis-regulatory region sequence-specific DNA binding"/>
    <property type="evidence" value="ECO:0007669"/>
    <property type="project" value="TreeGrafter"/>
</dbReference>
<evidence type="ECO:0000313" key="4">
    <source>
        <dbReference type="EMBL" id="KAK9512257.1"/>
    </source>
</evidence>
<comment type="caution">
    <text evidence="4">The sequence shown here is derived from an EMBL/GenBank/DDBJ whole genome shotgun (WGS) entry which is preliminary data.</text>
</comment>
<feature type="compositionally biased region" description="Low complexity" evidence="3">
    <location>
        <begin position="187"/>
        <end position="203"/>
    </location>
</feature>
<sequence>MMTMNVGMYGSYSQGEPFATADYESGGQYYDNDAHQHLSGYEQYQEYHEHSGKHHEYYNSQDVITSNGLSYTNLDYNYPCSKSDVYHQDRANISAHHNHSQDYLDSFHDIDHYSHHHHHHHQHLHQNSHNLQELNYGGLQVKEEILHQQQQQQQQQQHHHHHNHGSGQHQYDNLQGQQTLHHVQTGQQQQSSRLHHSQQPQSSVPTYKWMQVKRNVPKPAGQFY</sequence>
<evidence type="ECO:0000313" key="5">
    <source>
        <dbReference type="Proteomes" id="UP001461498"/>
    </source>
</evidence>
<proteinExistence type="predicted"/>
<accession>A0AAW1DNR2</accession>
<protein>
    <submittedName>
        <fullName evidence="4">Uncharacterized protein</fullName>
    </submittedName>
</protein>
<keyword evidence="5" id="KW-1185">Reference proteome</keyword>
<evidence type="ECO:0000256" key="2">
    <source>
        <dbReference type="ARBA" id="ARBA00022473"/>
    </source>
</evidence>
<dbReference type="Proteomes" id="UP001461498">
    <property type="component" value="Unassembled WGS sequence"/>
</dbReference>
<dbReference type="GO" id="GO:0000981">
    <property type="term" value="F:DNA-binding transcription factor activity, RNA polymerase II-specific"/>
    <property type="evidence" value="ECO:0007669"/>
    <property type="project" value="TreeGrafter"/>
</dbReference>
<comment type="subcellular location">
    <subcellularLocation>
        <location evidence="1">Nucleus</location>
    </subcellularLocation>
</comment>
<evidence type="ECO:0000256" key="3">
    <source>
        <dbReference type="SAM" id="MobiDB-lite"/>
    </source>
</evidence>
<feature type="region of interest" description="Disordered" evidence="3">
    <location>
        <begin position="146"/>
        <end position="211"/>
    </location>
</feature>
<organism evidence="4 5">
    <name type="scientific">Rhynocoris fuscipes</name>
    <dbReference type="NCBI Taxonomy" id="488301"/>
    <lineage>
        <taxon>Eukaryota</taxon>
        <taxon>Metazoa</taxon>
        <taxon>Ecdysozoa</taxon>
        <taxon>Arthropoda</taxon>
        <taxon>Hexapoda</taxon>
        <taxon>Insecta</taxon>
        <taxon>Pterygota</taxon>
        <taxon>Neoptera</taxon>
        <taxon>Paraneoptera</taxon>
        <taxon>Hemiptera</taxon>
        <taxon>Heteroptera</taxon>
        <taxon>Panheteroptera</taxon>
        <taxon>Cimicomorpha</taxon>
        <taxon>Reduviidae</taxon>
        <taxon>Harpactorinae</taxon>
        <taxon>Harpactorini</taxon>
        <taxon>Rhynocoris</taxon>
    </lineage>
</organism>
<dbReference type="AlphaFoldDB" id="A0AAW1DNR2"/>
<keyword evidence="2" id="KW-0217">Developmental protein</keyword>
<reference evidence="4 5" key="1">
    <citation type="submission" date="2022-12" db="EMBL/GenBank/DDBJ databases">
        <title>Chromosome-level genome assembly of true bugs.</title>
        <authorList>
            <person name="Ma L."/>
            <person name="Li H."/>
        </authorList>
    </citation>
    <scope>NUCLEOTIDE SEQUENCE [LARGE SCALE GENOMIC DNA]</scope>
    <source>
        <strain evidence="4">Lab_2022b</strain>
    </source>
</reference>
<feature type="compositionally biased region" description="Polar residues" evidence="3">
    <location>
        <begin position="171"/>
        <end position="186"/>
    </location>
</feature>
<gene>
    <name evidence="4" type="ORF">O3M35_000725</name>
</gene>
<dbReference type="GO" id="GO:0005634">
    <property type="term" value="C:nucleus"/>
    <property type="evidence" value="ECO:0007669"/>
    <property type="project" value="UniProtKB-SubCell"/>
</dbReference>
<name>A0AAW1DNR2_9HEMI</name>
<dbReference type="EMBL" id="JAPXFL010000001">
    <property type="protein sequence ID" value="KAK9512257.1"/>
    <property type="molecule type" value="Genomic_DNA"/>
</dbReference>